<gene>
    <name evidence="2" type="ORF">MGWOODY_Smn756</name>
</gene>
<evidence type="ECO:0000256" key="1">
    <source>
        <dbReference type="SAM" id="MobiDB-lite"/>
    </source>
</evidence>
<organism evidence="2">
    <name type="scientific">hydrothermal vent metagenome</name>
    <dbReference type="NCBI Taxonomy" id="652676"/>
    <lineage>
        <taxon>unclassified sequences</taxon>
        <taxon>metagenomes</taxon>
        <taxon>ecological metagenomes</taxon>
    </lineage>
</organism>
<sequence length="793" mass="87024">MRADHGRGVVRRETDRGHGLRFGRARLQRADGTRDRVDRLISADIAEHLHLDRAGREQRLPQGAERLGRGVTDLVTRRRPPARIAGAEKAVKIAREHAVGRGFEPGIIGEHGGLRAGQRARVPAGRGELRGHQAKLVGEVPWRGHGGELERIVVDVEIEADAAARGHRVDIALLQLADAAGDQRIVGRPGGRFTIGRQRVEAATETHADIDPVGLRRSRIDHQPDAVGELDLFQPEFGNLLASDHLGRRPEPRELREIHRSLSAADSGDALHIGAEHRRELGRCIALRLLRADDRTGGSAFEDLLRRGEDSRGREHALAPCFEEHVLDHRRAGRRLADIDCLDHVVGKLAAGIGARGIDHRLVGDTLFGQFAVDLRLGRRGGLRISDHRAHILQRGFPIIADGRDLDEGDVGRSRRIVKPDPRREIAAAGAGARFQPPVDHGGGDHVDQPVLVEDNRVGVELPWAQHRHHRHGRQAGLDDRAGGRLLRTGHAEIGLCRCRAGAAPRAEIFGDEPFEHRRIEIPRDDDHRPLRPVPAIVEGLHRIGRRRLERLGMADRRAVGEGLASEEQGVHRIRQADLRPRLLALLRQHGGALGIERCLGDIGLADHAREDLQALVERRLGRAGQVKLVDGLGRRGLGIAVGAESGTETLPHALRLPVRHEFRAAKREMLDQMRIAELAVLLHQRAGIDPYPHRDLAWRHPVLAHRVAQSVGQRAEAPGGIGHDVAALVQPGIAARDVGAGCGGRNGLPADRRRQAEQERGNERQAQHARGKIHGSDPSGVIRPRPALVRQS</sequence>
<dbReference type="EMBL" id="CZQE01000065">
    <property type="protein sequence ID" value="CUS43536.1"/>
    <property type="molecule type" value="Genomic_DNA"/>
</dbReference>
<proteinExistence type="predicted"/>
<reference evidence="2" key="1">
    <citation type="submission" date="2015-10" db="EMBL/GenBank/DDBJ databases">
        <authorList>
            <person name="Gilbert D.G."/>
        </authorList>
    </citation>
    <scope>NUCLEOTIDE SEQUENCE</scope>
</reference>
<feature type="compositionally biased region" description="Basic and acidic residues" evidence="1">
    <location>
        <begin position="751"/>
        <end position="767"/>
    </location>
</feature>
<accession>A0A170PN06</accession>
<dbReference type="AlphaFoldDB" id="A0A170PN06"/>
<name>A0A170PN06_9ZZZZ</name>
<protein>
    <submittedName>
        <fullName evidence="2">Uncharacterized protein</fullName>
    </submittedName>
</protein>
<evidence type="ECO:0000313" key="2">
    <source>
        <dbReference type="EMBL" id="CUS43536.1"/>
    </source>
</evidence>
<feature type="region of interest" description="Disordered" evidence="1">
    <location>
        <begin position="741"/>
        <end position="793"/>
    </location>
</feature>